<comment type="caution">
    <text evidence="1">The sequence shown here is derived from an EMBL/GenBank/DDBJ whole genome shotgun (WGS) entry which is preliminary data.</text>
</comment>
<gene>
    <name evidence="1" type="ORF">SDC9_151311</name>
</gene>
<dbReference type="AlphaFoldDB" id="A0A645EPX8"/>
<accession>A0A645EPX8</accession>
<proteinExistence type="predicted"/>
<organism evidence="1">
    <name type="scientific">bioreactor metagenome</name>
    <dbReference type="NCBI Taxonomy" id="1076179"/>
    <lineage>
        <taxon>unclassified sequences</taxon>
        <taxon>metagenomes</taxon>
        <taxon>ecological metagenomes</taxon>
    </lineage>
</organism>
<reference evidence="1" key="1">
    <citation type="submission" date="2019-08" db="EMBL/GenBank/DDBJ databases">
        <authorList>
            <person name="Kucharzyk K."/>
            <person name="Murdoch R.W."/>
            <person name="Higgins S."/>
            <person name="Loffler F."/>
        </authorList>
    </citation>
    <scope>NUCLEOTIDE SEQUENCE</scope>
</reference>
<name>A0A645EPX8_9ZZZZ</name>
<protein>
    <submittedName>
        <fullName evidence="1">Uncharacterized protein</fullName>
    </submittedName>
</protein>
<dbReference type="EMBL" id="VSSQ01050001">
    <property type="protein sequence ID" value="MPN04075.1"/>
    <property type="molecule type" value="Genomic_DNA"/>
</dbReference>
<sequence length="40" mass="4321">MTLLQMAGMGIKLLNRFGNAIAKAAMEPELPNTKPLIPLI</sequence>
<evidence type="ECO:0000313" key="1">
    <source>
        <dbReference type="EMBL" id="MPN04075.1"/>
    </source>
</evidence>